<sequence length="446" mass="46166">MDPRHTGTADSGDLPFTPAERAELADLRAELALLRSRRSAPLRWLRSAGAGTLLFLGCLLVPVSLLAVWTHSQVADTDRFVATAAPLIREPAVRAVVTDRVTDAVFARIDVEGLAANAVGALAERGVPPAVTTALDGLTGPLAAGVRDFVHERVAGLLSRPGIAELWERTIRVAHEQAHAVLSGESDAVVVSGGTVELDLAPFATAAKERLVAAGLTVAGRIPEVHPTIAIADASSLDKARRAYSAFDSLAAWLPWITVLVLALGVYVARGHRRALVGAGAGIALSMLVLAGGLLVTRSVLTGAVPPPATIAAGESFDLLVRFLRDGLRTLFAVGVVLALGAFLAGPSATARGVRAGTGSFIGRLRSGRGPAGPAAIWVYRHQTPLRVALVAIAVAVFVFLDRPSGVTVLVISIVLLGCLAVVQFIGRPPRESAPGDSPGATEASR</sequence>
<dbReference type="Proteomes" id="UP000199494">
    <property type="component" value="Unassembled WGS sequence"/>
</dbReference>
<reference evidence="1 2" key="1">
    <citation type="submission" date="2016-10" db="EMBL/GenBank/DDBJ databases">
        <authorList>
            <person name="de Groot N.N."/>
        </authorList>
    </citation>
    <scope>NUCLEOTIDE SEQUENCE [LARGE SCALE GENOMIC DNA]</scope>
    <source>
        <strain evidence="1 2">CGMCC 4.5506</strain>
    </source>
</reference>
<evidence type="ECO:0000313" key="2">
    <source>
        <dbReference type="Proteomes" id="UP000199494"/>
    </source>
</evidence>
<dbReference type="KEGG" id="pmad:BAY61_10100"/>
<dbReference type="AlphaFoldDB" id="A0A222VMZ4"/>
<organism evidence="1 2">
    <name type="scientific">Prauserella marina</name>
    <dbReference type="NCBI Taxonomy" id="530584"/>
    <lineage>
        <taxon>Bacteria</taxon>
        <taxon>Bacillati</taxon>
        <taxon>Actinomycetota</taxon>
        <taxon>Actinomycetes</taxon>
        <taxon>Pseudonocardiales</taxon>
        <taxon>Pseudonocardiaceae</taxon>
        <taxon>Prauserella</taxon>
    </lineage>
</organism>
<gene>
    <name evidence="1" type="ORF">SAMN05421630_101383</name>
</gene>
<keyword evidence="2" id="KW-1185">Reference proteome</keyword>
<protein>
    <submittedName>
        <fullName evidence="1">Uncharacterized protein</fullName>
    </submittedName>
</protein>
<proteinExistence type="predicted"/>
<dbReference type="OrthoDB" id="4350291at2"/>
<dbReference type="RefSeq" id="WP_091795532.1">
    <property type="nucleotide sequence ID" value="NZ_CP016353.1"/>
</dbReference>
<dbReference type="EMBL" id="FMZE01000001">
    <property type="protein sequence ID" value="SDC08957.1"/>
    <property type="molecule type" value="Genomic_DNA"/>
</dbReference>
<dbReference type="STRING" id="530584.SAMN05421630_101383"/>
<evidence type="ECO:0000313" key="1">
    <source>
        <dbReference type="EMBL" id="SDC08957.1"/>
    </source>
</evidence>
<accession>A0A222VMZ4</accession>
<name>A0A222VMZ4_9PSEU</name>